<feature type="compositionally biased region" description="Low complexity" evidence="1">
    <location>
        <begin position="136"/>
        <end position="158"/>
    </location>
</feature>
<name>A0ABR4IT68_9EURO</name>
<evidence type="ECO:0000313" key="2">
    <source>
        <dbReference type="EMBL" id="KAL2830971.1"/>
    </source>
</evidence>
<dbReference type="Proteomes" id="UP001610446">
    <property type="component" value="Unassembled WGS sequence"/>
</dbReference>
<feature type="region of interest" description="Disordered" evidence="1">
    <location>
        <begin position="124"/>
        <end position="202"/>
    </location>
</feature>
<keyword evidence="3" id="KW-1185">Reference proteome</keyword>
<accession>A0ABR4IT68</accession>
<dbReference type="EMBL" id="JBFXLU010000294">
    <property type="protein sequence ID" value="KAL2830971.1"/>
    <property type="molecule type" value="Genomic_DNA"/>
</dbReference>
<evidence type="ECO:0000313" key="3">
    <source>
        <dbReference type="Proteomes" id="UP001610446"/>
    </source>
</evidence>
<feature type="compositionally biased region" description="Basic residues" evidence="1">
    <location>
        <begin position="174"/>
        <end position="190"/>
    </location>
</feature>
<protein>
    <submittedName>
        <fullName evidence="2">Uncharacterized protein</fullName>
    </submittedName>
</protein>
<comment type="caution">
    <text evidence="2">The sequence shown here is derived from an EMBL/GenBank/DDBJ whole genome shotgun (WGS) entry which is preliminary data.</text>
</comment>
<sequence length="202" mass="21656">MLLLGHSENKFPKTVVRRAGAAKTATMQAMTNSTTQVQERHGDAPEMGPHSTVPGEVRQGDEVFQLWLDGFASGRKIVPLGLLAPGTGSQLRSWNAFRLKWWAYTHPGTRADVGVLAALGPASGAGAGEQKPAAGDTDSTSESDSRPRSSGKLRLPVKVLPPPAAVYGTGGYREHHHGAARRQPARKKRGMWGWTKDLFGRG</sequence>
<reference evidence="2 3" key="1">
    <citation type="submission" date="2024-07" db="EMBL/GenBank/DDBJ databases">
        <title>Section-level genome sequencing and comparative genomics of Aspergillus sections Usti and Cavernicolus.</title>
        <authorList>
            <consortium name="Lawrence Berkeley National Laboratory"/>
            <person name="Nybo J.L."/>
            <person name="Vesth T.C."/>
            <person name="Theobald S."/>
            <person name="Frisvad J.C."/>
            <person name="Larsen T.O."/>
            <person name="Kjaerboelling I."/>
            <person name="Rothschild-Mancinelli K."/>
            <person name="Lyhne E.K."/>
            <person name="Kogle M.E."/>
            <person name="Barry K."/>
            <person name="Clum A."/>
            <person name="Na H."/>
            <person name="Ledsgaard L."/>
            <person name="Lin J."/>
            <person name="Lipzen A."/>
            <person name="Kuo A."/>
            <person name="Riley R."/>
            <person name="Mondo S."/>
            <person name="Labutti K."/>
            <person name="Haridas S."/>
            <person name="Pangalinan J."/>
            <person name="Salamov A.A."/>
            <person name="Simmons B.A."/>
            <person name="Magnuson J.K."/>
            <person name="Chen J."/>
            <person name="Drula E."/>
            <person name="Henrissat B."/>
            <person name="Wiebenga A."/>
            <person name="Lubbers R.J."/>
            <person name="Gomes A.C."/>
            <person name="Makela M.R."/>
            <person name="Stajich J."/>
            <person name="Grigoriev I.V."/>
            <person name="Mortensen U.H."/>
            <person name="De Vries R.P."/>
            <person name="Baker S.E."/>
            <person name="Andersen M.R."/>
        </authorList>
    </citation>
    <scope>NUCLEOTIDE SEQUENCE [LARGE SCALE GENOMIC DNA]</scope>
    <source>
        <strain evidence="2 3">CBS 123904</strain>
    </source>
</reference>
<gene>
    <name evidence="2" type="ORF">BJY01DRAFT_254469</name>
</gene>
<proteinExistence type="predicted"/>
<evidence type="ECO:0000256" key="1">
    <source>
        <dbReference type="SAM" id="MobiDB-lite"/>
    </source>
</evidence>
<organism evidence="2 3">
    <name type="scientific">Aspergillus pseudoustus</name>
    <dbReference type="NCBI Taxonomy" id="1810923"/>
    <lineage>
        <taxon>Eukaryota</taxon>
        <taxon>Fungi</taxon>
        <taxon>Dikarya</taxon>
        <taxon>Ascomycota</taxon>
        <taxon>Pezizomycotina</taxon>
        <taxon>Eurotiomycetes</taxon>
        <taxon>Eurotiomycetidae</taxon>
        <taxon>Eurotiales</taxon>
        <taxon>Aspergillaceae</taxon>
        <taxon>Aspergillus</taxon>
        <taxon>Aspergillus subgen. Nidulantes</taxon>
    </lineage>
</organism>